<keyword evidence="11" id="KW-0999">Mitochondrion inner membrane</keyword>
<accession>A0A9N9A8F1</accession>
<keyword evidence="10" id="KW-0548">Nucleotidyltransferase</keyword>
<proteinExistence type="inferred from homology"/>
<evidence type="ECO:0000313" key="19">
    <source>
        <dbReference type="EMBL" id="CAG8522911.1"/>
    </source>
</evidence>
<comment type="pathway">
    <text evidence="3">Phospholipid metabolism; CDP-diacylglycerol biosynthesis; CDP-diacylglycerol from sn-glycerol 3-phosphate: step 3/3.</text>
</comment>
<evidence type="ECO:0000256" key="5">
    <source>
        <dbReference type="ARBA" id="ARBA00005458"/>
    </source>
</evidence>
<evidence type="ECO:0000256" key="11">
    <source>
        <dbReference type="ARBA" id="ARBA00022792"/>
    </source>
</evidence>
<evidence type="ECO:0000256" key="1">
    <source>
        <dbReference type="ARBA" id="ARBA00001946"/>
    </source>
</evidence>
<evidence type="ECO:0000256" key="15">
    <source>
        <dbReference type="ARBA" id="ARBA00023136"/>
    </source>
</evidence>
<keyword evidence="12" id="KW-0460">Magnesium</keyword>
<evidence type="ECO:0000256" key="6">
    <source>
        <dbReference type="ARBA" id="ARBA00012487"/>
    </source>
</evidence>
<dbReference type="InterPro" id="IPR015222">
    <property type="entry name" value="Tam41"/>
</dbReference>
<dbReference type="PIRSF" id="PIRSF028840">
    <property type="entry name" value="Mmp37"/>
    <property type="match status" value="1"/>
</dbReference>
<evidence type="ECO:0000313" key="20">
    <source>
        <dbReference type="Proteomes" id="UP000789831"/>
    </source>
</evidence>
<evidence type="ECO:0000256" key="3">
    <source>
        <dbReference type="ARBA" id="ARBA00005119"/>
    </source>
</evidence>
<evidence type="ECO:0000256" key="4">
    <source>
        <dbReference type="ARBA" id="ARBA00005189"/>
    </source>
</evidence>
<dbReference type="PANTHER" id="PTHR13619">
    <property type="entry name" value="PHOSPHATIDATE CYTIDYLYLTRANSFERASE, MITOCHONDRIAL"/>
    <property type="match status" value="1"/>
</dbReference>
<dbReference type="Pfam" id="PF09139">
    <property type="entry name" value="Tam41_Mmp37"/>
    <property type="match status" value="1"/>
</dbReference>
<dbReference type="EMBL" id="CAJVPL010000704">
    <property type="protein sequence ID" value="CAG8522911.1"/>
    <property type="molecule type" value="Genomic_DNA"/>
</dbReference>
<dbReference type="GO" id="GO:0032049">
    <property type="term" value="P:cardiolipin biosynthetic process"/>
    <property type="evidence" value="ECO:0007669"/>
    <property type="project" value="InterPro"/>
</dbReference>
<dbReference type="PANTHER" id="PTHR13619:SF0">
    <property type="entry name" value="PHOSPHATIDATE CYTIDYLYLTRANSFERASE, MITOCHONDRIAL"/>
    <property type="match status" value="1"/>
</dbReference>
<keyword evidence="17" id="KW-1208">Phospholipid metabolism</keyword>
<evidence type="ECO:0000256" key="13">
    <source>
        <dbReference type="ARBA" id="ARBA00023098"/>
    </source>
</evidence>
<reference evidence="19" key="1">
    <citation type="submission" date="2021-06" db="EMBL/GenBank/DDBJ databases">
        <authorList>
            <person name="Kallberg Y."/>
            <person name="Tangrot J."/>
            <person name="Rosling A."/>
        </authorList>
    </citation>
    <scope>NUCLEOTIDE SEQUENCE</scope>
    <source>
        <strain evidence="19">MT106</strain>
    </source>
</reference>
<comment type="similarity">
    <text evidence="5">Belongs to the TAM41 family.</text>
</comment>
<dbReference type="Proteomes" id="UP000789831">
    <property type="component" value="Unassembled WGS sequence"/>
</dbReference>
<comment type="cofactor">
    <cofactor evidence="1">
        <name>Mg(2+)</name>
        <dbReference type="ChEBI" id="CHEBI:18420"/>
    </cofactor>
</comment>
<keyword evidence="16" id="KW-0594">Phospholipid biosynthesis</keyword>
<sequence length="366" mass="41866">IGFIGPGKFGLHPSLKSRIQTMVTTILLPYNFGKNQHIPIDDEKKESLKKLLSHFQAPIRYAFAYGSGVFPQKGYENAKANIFFYFWLAYMTISTKANQHRNHYSFVGMFGSRAVAMLQEKIDAGVYFNPYVEIDGMLIKYGVVSIDTLCKDLLDWDTLYVSGRMHKPIKILKDNARVRLANQVNLVSAFRTALLLLPKNFTAEELYIKIAELSYQGDFRRYVGENPKKVHNIVLRQMDNFSLLYGGIVTQFPNVEHIGNDLFQQNDDPKIRARLVQNLPRTLKGKIKEKHRNQLLRIGQHLPQDDFSACKSIASSPDCIKYLNSGITEIVFWPALTQSTKGVLTAGFYNSSRYIGNKLIKWARRK</sequence>
<dbReference type="GO" id="GO:0004605">
    <property type="term" value="F:phosphatidate cytidylyltransferase activity"/>
    <property type="evidence" value="ECO:0007669"/>
    <property type="project" value="UniProtKB-EC"/>
</dbReference>
<evidence type="ECO:0000256" key="17">
    <source>
        <dbReference type="ARBA" id="ARBA00023264"/>
    </source>
</evidence>
<evidence type="ECO:0000256" key="18">
    <source>
        <dbReference type="ARBA" id="ARBA00029893"/>
    </source>
</evidence>
<evidence type="ECO:0000256" key="10">
    <source>
        <dbReference type="ARBA" id="ARBA00022695"/>
    </source>
</evidence>
<keyword evidence="20" id="KW-1185">Reference proteome</keyword>
<comment type="subcellular location">
    <subcellularLocation>
        <location evidence="2">Mitochondrion inner membrane</location>
        <topology evidence="2">Peripheral membrane protein</topology>
        <orientation evidence="2">Matrix side</orientation>
    </subcellularLocation>
</comment>
<evidence type="ECO:0000256" key="2">
    <source>
        <dbReference type="ARBA" id="ARBA00004443"/>
    </source>
</evidence>
<keyword evidence="8" id="KW-0444">Lipid biosynthesis</keyword>
<dbReference type="EC" id="2.7.7.41" evidence="6"/>
<evidence type="ECO:0000256" key="9">
    <source>
        <dbReference type="ARBA" id="ARBA00022679"/>
    </source>
</evidence>
<organism evidence="19 20">
    <name type="scientific">Ambispora gerdemannii</name>
    <dbReference type="NCBI Taxonomy" id="144530"/>
    <lineage>
        <taxon>Eukaryota</taxon>
        <taxon>Fungi</taxon>
        <taxon>Fungi incertae sedis</taxon>
        <taxon>Mucoromycota</taxon>
        <taxon>Glomeromycotina</taxon>
        <taxon>Glomeromycetes</taxon>
        <taxon>Archaeosporales</taxon>
        <taxon>Ambisporaceae</taxon>
        <taxon>Ambispora</taxon>
    </lineage>
</organism>
<keyword evidence="13" id="KW-0443">Lipid metabolism</keyword>
<comment type="pathway">
    <text evidence="4">Lipid metabolism.</text>
</comment>
<gene>
    <name evidence="19" type="ORF">AGERDE_LOCUS5331</name>
</gene>
<evidence type="ECO:0000256" key="12">
    <source>
        <dbReference type="ARBA" id="ARBA00022842"/>
    </source>
</evidence>
<comment type="caution">
    <text evidence="19">The sequence shown here is derived from an EMBL/GenBank/DDBJ whole genome shotgun (WGS) entry which is preliminary data.</text>
</comment>
<evidence type="ECO:0000256" key="14">
    <source>
        <dbReference type="ARBA" id="ARBA00023128"/>
    </source>
</evidence>
<keyword evidence="14" id="KW-0496">Mitochondrion</keyword>
<evidence type="ECO:0000256" key="7">
    <source>
        <dbReference type="ARBA" id="ARBA00018337"/>
    </source>
</evidence>
<feature type="non-terminal residue" evidence="19">
    <location>
        <position position="366"/>
    </location>
</feature>
<protein>
    <recommendedName>
        <fullName evidence="7">Phosphatidate cytidylyltransferase, mitochondrial</fullName>
        <ecNumber evidence="6">2.7.7.41</ecNumber>
    </recommendedName>
    <alternativeName>
        <fullName evidence="18">CDP-diacylglycerol synthase</fullName>
    </alternativeName>
</protein>
<keyword evidence="15" id="KW-0472">Membrane</keyword>
<evidence type="ECO:0000256" key="16">
    <source>
        <dbReference type="ARBA" id="ARBA00023209"/>
    </source>
</evidence>
<dbReference type="GO" id="GO:0016024">
    <property type="term" value="P:CDP-diacylglycerol biosynthetic process"/>
    <property type="evidence" value="ECO:0007669"/>
    <property type="project" value="TreeGrafter"/>
</dbReference>
<dbReference type="GO" id="GO:0005743">
    <property type="term" value="C:mitochondrial inner membrane"/>
    <property type="evidence" value="ECO:0007669"/>
    <property type="project" value="UniProtKB-SubCell"/>
</dbReference>
<keyword evidence="9" id="KW-0808">Transferase</keyword>
<name>A0A9N9A8F1_9GLOM</name>
<evidence type="ECO:0000256" key="8">
    <source>
        <dbReference type="ARBA" id="ARBA00022516"/>
    </source>
</evidence>
<dbReference type="OrthoDB" id="341477at2759"/>
<dbReference type="AlphaFoldDB" id="A0A9N9A8F1"/>